<protein>
    <submittedName>
        <fullName evidence="2">Uncharacterized protein</fullName>
    </submittedName>
</protein>
<feature type="coiled-coil region" evidence="1">
    <location>
        <begin position="160"/>
        <end position="187"/>
    </location>
</feature>
<gene>
    <name evidence="2" type="ORF">SCORR_v1c09650</name>
</gene>
<sequence>MSYKIEKTTFTNKKVTPIEVNFETKNFMTSIIGNKNEELKNFKNILYGKYLVKSGSFKIDGFDKVNKDWTKQRVSLIGMNRYFRKWPEKFWLSTSLLLNKEFFNKAKIKYINNKYNYLSFLTTNNVKEDQTMRIKLEKMILTFIDSSIDIEEQWLKDFLNQAVEFNNKNLNEKNDKLDEHIKIIARDYFYLKEKTMNYELLETFLQSLWDKVYNFIELTSLCKCEYLSKKSKDKSIKKLSKHLNFHQVNYVVRKQLKIIDVKINFIRYKILSNLNTLKNLEKQINFELIKVGKITKKVKDLDTYFIWRKASLAHRSEFIIKQEKMFFEGLSDESTTLRGKIVEVVHSYHKLVLAKEIKLKKDSLYKEKLKELKNKIKSMSVQSREYINKLVDELGIKLDLFTIKWNKVINIWFQVLRSIFLGKHNIVFYKVLEKLTLSEIKELFHVLENLHELDKKYNFIFIDNKIQNVANLQDKFYLINNAKINDLSFSEFIRKNWSTYASEIFYNENKIPYRVEKDRVIILNNKVKTSSIKFKKEGYILLDPTKISCKKRENKNNLFELKGYVKDNNLFTDENIKYFISHDKSIKMYFYSREELKENQKISIYITEEAIFEIV</sequence>
<evidence type="ECO:0000313" key="3">
    <source>
        <dbReference type="Proteomes" id="UP000203229"/>
    </source>
</evidence>
<reference evidence="2 3" key="1">
    <citation type="submission" date="2017-07" db="EMBL/GenBank/DDBJ databases">
        <title>Complete genome sequence of Spiroplasma corruscae EC-1 (DSM 19793).</title>
        <authorList>
            <person name="Tsai Y.-M."/>
            <person name="Lo W.-S."/>
            <person name="Kuo C.-H."/>
        </authorList>
    </citation>
    <scope>NUCLEOTIDE SEQUENCE [LARGE SCALE GENOMIC DNA]</scope>
    <source>
        <strain evidence="2 3">EC-1</strain>
    </source>
</reference>
<accession>A0A222EQF1</accession>
<evidence type="ECO:0000313" key="2">
    <source>
        <dbReference type="EMBL" id="ASP28737.1"/>
    </source>
</evidence>
<evidence type="ECO:0000256" key="1">
    <source>
        <dbReference type="SAM" id="Coils"/>
    </source>
</evidence>
<dbReference type="EMBL" id="CP022535">
    <property type="protein sequence ID" value="ASP28737.1"/>
    <property type="molecule type" value="Genomic_DNA"/>
</dbReference>
<dbReference type="Proteomes" id="UP000203229">
    <property type="component" value="Chromosome"/>
</dbReference>
<dbReference type="OrthoDB" id="391570at2"/>
<keyword evidence="1" id="KW-0175">Coiled coil</keyword>
<dbReference type="KEGG" id="scou:SCORR_v1c09650"/>
<proteinExistence type="predicted"/>
<name>A0A222EQF1_9MOLU</name>
<dbReference type="RefSeq" id="WP_094049754.1">
    <property type="nucleotide sequence ID" value="NZ_CP022535.1"/>
</dbReference>
<keyword evidence="3" id="KW-1185">Reference proteome</keyword>
<organism evidence="2 3">
    <name type="scientific">Spiroplasma corruscae</name>
    <dbReference type="NCBI Taxonomy" id="216934"/>
    <lineage>
        <taxon>Bacteria</taxon>
        <taxon>Bacillati</taxon>
        <taxon>Mycoplasmatota</taxon>
        <taxon>Mollicutes</taxon>
        <taxon>Entomoplasmatales</taxon>
        <taxon>Spiroplasmataceae</taxon>
        <taxon>Spiroplasma</taxon>
    </lineage>
</organism>
<dbReference type="AlphaFoldDB" id="A0A222EQF1"/>